<dbReference type="Pfam" id="PF00583">
    <property type="entry name" value="Acetyltransf_1"/>
    <property type="match status" value="1"/>
</dbReference>
<dbReference type="CDD" id="cd04301">
    <property type="entry name" value="NAT_SF"/>
    <property type="match status" value="1"/>
</dbReference>
<keyword evidence="2" id="KW-0012">Acyltransferase</keyword>
<keyword evidence="5" id="KW-1185">Reference proteome</keyword>
<evidence type="ECO:0000313" key="4">
    <source>
        <dbReference type="EMBL" id="OOC59363.1"/>
    </source>
</evidence>
<dbReference type="Proteomes" id="UP000189059">
    <property type="component" value="Unassembled WGS sequence"/>
</dbReference>
<proteinExistence type="predicted"/>
<dbReference type="InterPro" id="IPR050832">
    <property type="entry name" value="Bact_Acetyltransf"/>
</dbReference>
<evidence type="ECO:0000313" key="5">
    <source>
        <dbReference type="Proteomes" id="UP000189059"/>
    </source>
</evidence>
<dbReference type="Gene3D" id="3.40.630.30">
    <property type="match status" value="1"/>
</dbReference>
<name>A0ABX3JVC5_9BACL</name>
<organism evidence="4 5">
    <name type="scientific">Paenibacillus ihbetae</name>
    <dbReference type="NCBI Taxonomy" id="1870820"/>
    <lineage>
        <taxon>Bacteria</taxon>
        <taxon>Bacillati</taxon>
        <taxon>Bacillota</taxon>
        <taxon>Bacilli</taxon>
        <taxon>Bacillales</taxon>
        <taxon>Paenibacillaceae</taxon>
        <taxon>Paenibacillus</taxon>
    </lineage>
</organism>
<evidence type="ECO:0000256" key="2">
    <source>
        <dbReference type="ARBA" id="ARBA00023315"/>
    </source>
</evidence>
<dbReference type="InterPro" id="IPR016181">
    <property type="entry name" value="Acyl_CoA_acyltransferase"/>
</dbReference>
<dbReference type="PANTHER" id="PTHR43877">
    <property type="entry name" value="AMINOALKYLPHOSPHONATE N-ACETYLTRANSFERASE-RELATED-RELATED"/>
    <property type="match status" value="1"/>
</dbReference>
<comment type="caution">
    <text evidence="4">The sequence shown here is derived from an EMBL/GenBank/DDBJ whole genome shotgun (WGS) entry which is preliminary data.</text>
</comment>
<evidence type="ECO:0000256" key="1">
    <source>
        <dbReference type="ARBA" id="ARBA00022679"/>
    </source>
</evidence>
<dbReference type="EMBL" id="MRVI01000002">
    <property type="protein sequence ID" value="OOC59363.1"/>
    <property type="molecule type" value="Genomic_DNA"/>
</dbReference>
<dbReference type="SUPFAM" id="SSF55729">
    <property type="entry name" value="Acyl-CoA N-acyltransferases (Nat)"/>
    <property type="match status" value="1"/>
</dbReference>
<feature type="domain" description="N-acetyltransferase" evidence="3">
    <location>
        <begin position="177"/>
        <end position="313"/>
    </location>
</feature>
<accession>A0ABX3JVC5</accession>
<dbReference type="InterPro" id="IPR000182">
    <property type="entry name" value="GNAT_dom"/>
</dbReference>
<sequence length="313" mass="35967">MKAKGGKRSLNIRIIRNFRQDDMPLLGALYEAVRQGVGLFWWVGDEDNWTNVFCAFEEGKMVAKGQVAVINVLPEGCPESCKHHIYVNLKTVPERERDTELLEELYQRLYTRALELKETLPRHHGTYLCVGNFAHEERNTAFFTEEKGFRPLENLYSMVRTLNRPIPSFVLPDNFSCLLWDMQTEREEARYLKLEAEVWPDAPLGLNRLREYKAKPNWTAIIAAEGEQIAASVMAWQEKGGNGVIEDVFVREPWRRQGLAKYLLSRAMNYLREHGAETAELEVKAANASALSLYQSVGFAQAGEEHRFYVPIP</sequence>
<evidence type="ECO:0000259" key="3">
    <source>
        <dbReference type="PROSITE" id="PS51186"/>
    </source>
</evidence>
<gene>
    <name evidence="4" type="ORF">BBD40_27480</name>
</gene>
<protein>
    <submittedName>
        <fullName evidence="4">GNAT family N-acetyltransferase</fullName>
    </submittedName>
</protein>
<reference evidence="4 5" key="1">
    <citation type="submission" date="2016-12" db="EMBL/GenBank/DDBJ databases">
        <title>Genome sequencing and description of Paenibacillus sp. nov. from high altitude lake in the Indian Trans- Himalayas.</title>
        <authorList>
            <person name="Kiran S."/>
            <person name="Swarnkar M.K."/>
            <person name="Rana A."/>
            <person name="Tewari R."/>
            <person name="Gulati A."/>
        </authorList>
    </citation>
    <scope>NUCLEOTIDE SEQUENCE [LARGE SCALE GENOMIC DNA]</scope>
    <source>
        <strain evidence="4 5">IHBB 9951</strain>
    </source>
</reference>
<dbReference type="PROSITE" id="PS51186">
    <property type="entry name" value="GNAT"/>
    <property type="match status" value="1"/>
</dbReference>
<keyword evidence="1" id="KW-0808">Transferase</keyword>